<reference evidence="1" key="1">
    <citation type="journal article" date="2019" name="bioRxiv">
        <title>The Genome of the Zebra Mussel, Dreissena polymorpha: A Resource for Invasive Species Research.</title>
        <authorList>
            <person name="McCartney M.A."/>
            <person name="Auch B."/>
            <person name="Kono T."/>
            <person name="Mallez S."/>
            <person name="Zhang Y."/>
            <person name="Obille A."/>
            <person name="Becker A."/>
            <person name="Abrahante J.E."/>
            <person name="Garbe J."/>
            <person name="Badalamenti J.P."/>
            <person name="Herman A."/>
            <person name="Mangelson H."/>
            <person name="Liachko I."/>
            <person name="Sullivan S."/>
            <person name="Sone E.D."/>
            <person name="Koren S."/>
            <person name="Silverstein K.A.T."/>
            <person name="Beckman K.B."/>
            <person name="Gohl D.M."/>
        </authorList>
    </citation>
    <scope>NUCLEOTIDE SEQUENCE</scope>
    <source>
        <strain evidence="1">Duluth1</strain>
        <tissue evidence="1">Whole animal</tissue>
    </source>
</reference>
<keyword evidence="2" id="KW-1185">Reference proteome</keyword>
<dbReference type="EMBL" id="JAIWYP010000013">
    <property type="protein sequence ID" value="KAH3716007.1"/>
    <property type="molecule type" value="Genomic_DNA"/>
</dbReference>
<evidence type="ECO:0000313" key="2">
    <source>
        <dbReference type="Proteomes" id="UP000828390"/>
    </source>
</evidence>
<name>A0A9D4C295_DREPO</name>
<protein>
    <submittedName>
        <fullName evidence="1">Uncharacterized protein</fullName>
    </submittedName>
</protein>
<accession>A0A9D4C295</accession>
<organism evidence="1 2">
    <name type="scientific">Dreissena polymorpha</name>
    <name type="common">Zebra mussel</name>
    <name type="synonym">Mytilus polymorpha</name>
    <dbReference type="NCBI Taxonomy" id="45954"/>
    <lineage>
        <taxon>Eukaryota</taxon>
        <taxon>Metazoa</taxon>
        <taxon>Spiralia</taxon>
        <taxon>Lophotrochozoa</taxon>
        <taxon>Mollusca</taxon>
        <taxon>Bivalvia</taxon>
        <taxon>Autobranchia</taxon>
        <taxon>Heteroconchia</taxon>
        <taxon>Euheterodonta</taxon>
        <taxon>Imparidentia</taxon>
        <taxon>Neoheterodontei</taxon>
        <taxon>Myida</taxon>
        <taxon>Dreissenoidea</taxon>
        <taxon>Dreissenidae</taxon>
        <taxon>Dreissena</taxon>
    </lineage>
</organism>
<gene>
    <name evidence="1" type="ORF">DPMN_058723</name>
</gene>
<dbReference type="Proteomes" id="UP000828390">
    <property type="component" value="Unassembled WGS sequence"/>
</dbReference>
<dbReference type="AlphaFoldDB" id="A0A9D4C295"/>
<proteinExistence type="predicted"/>
<reference evidence="1" key="2">
    <citation type="submission" date="2020-11" db="EMBL/GenBank/DDBJ databases">
        <authorList>
            <person name="McCartney M.A."/>
            <person name="Auch B."/>
            <person name="Kono T."/>
            <person name="Mallez S."/>
            <person name="Becker A."/>
            <person name="Gohl D.M."/>
            <person name="Silverstein K.A.T."/>
            <person name="Koren S."/>
            <person name="Bechman K.B."/>
            <person name="Herman A."/>
            <person name="Abrahante J.E."/>
            <person name="Garbe J."/>
        </authorList>
    </citation>
    <scope>NUCLEOTIDE SEQUENCE</scope>
    <source>
        <strain evidence="1">Duluth1</strain>
        <tissue evidence="1">Whole animal</tissue>
    </source>
</reference>
<comment type="caution">
    <text evidence="1">The sequence shown here is derived from an EMBL/GenBank/DDBJ whole genome shotgun (WGS) entry which is preliminary data.</text>
</comment>
<sequence>MEVFKAVTFVTEAGVTEVNATVIKGQHDTESALMEGRDDINSDTEAGVKEVTATMIKGKDVIELVTIQGCDAVTSATEASVTEVNATVIKGHQDIELVTIQGCDAVTPATEAGVTEIAIQAETYLCKMQSIGAKVNADLTSIKTQKEDDDFALQCKGRQTNNIHEVYMPI</sequence>
<evidence type="ECO:0000313" key="1">
    <source>
        <dbReference type="EMBL" id="KAH3716007.1"/>
    </source>
</evidence>